<name>D4E798_SEROD</name>
<evidence type="ECO:0000256" key="3">
    <source>
        <dbReference type="ARBA" id="ARBA00011738"/>
    </source>
</evidence>
<keyword evidence="4 6" id="KW-0963">Cytoplasm</keyword>
<dbReference type="InterPro" id="IPR006015">
    <property type="entry name" value="Universal_stress_UspA"/>
</dbReference>
<proteinExistence type="inferred from homology"/>
<dbReference type="PIRSF" id="PIRSF006276">
    <property type="entry name" value="UspA"/>
    <property type="match status" value="1"/>
</dbReference>
<evidence type="ECO:0000313" key="9">
    <source>
        <dbReference type="Proteomes" id="UP000005723"/>
    </source>
</evidence>
<evidence type="ECO:0000256" key="6">
    <source>
        <dbReference type="PIRNR" id="PIRNR006276"/>
    </source>
</evidence>
<dbReference type="HOGENOM" id="CLU_049301_18_0_6"/>
<evidence type="ECO:0000256" key="5">
    <source>
        <dbReference type="ARBA" id="ARBA00037131"/>
    </source>
</evidence>
<dbReference type="Pfam" id="PF00582">
    <property type="entry name" value="Usp"/>
    <property type="match status" value="1"/>
</dbReference>
<feature type="domain" description="UspA" evidence="7">
    <location>
        <begin position="9"/>
        <end position="144"/>
    </location>
</feature>
<evidence type="ECO:0000256" key="1">
    <source>
        <dbReference type="ARBA" id="ARBA00004496"/>
    </source>
</evidence>
<comment type="caution">
    <text evidence="8">The sequence shown here is derived from an EMBL/GenBank/DDBJ whole genome shotgun (WGS) entry which is preliminary data.</text>
</comment>
<dbReference type="PANTHER" id="PTHR46268:SF23">
    <property type="entry name" value="UNIVERSAL STRESS PROTEIN A-RELATED"/>
    <property type="match status" value="1"/>
</dbReference>
<evidence type="ECO:0000259" key="7">
    <source>
        <dbReference type="Pfam" id="PF00582"/>
    </source>
</evidence>
<accession>D4E798</accession>
<dbReference type="PANTHER" id="PTHR46268">
    <property type="entry name" value="STRESS RESPONSE PROTEIN NHAX"/>
    <property type="match status" value="1"/>
</dbReference>
<dbReference type="InterPro" id="IPR014729">
    <property type="entry name" value="Rossmann-like_a/b/a_fold"/>
</dbReference>
<gene>
    <name evidence="8" type="primary">uspA2</name>
    <name evidence="8" type="ORF">HMPREF0758_4048</name>
</gene>
<evidence type="ECO:0000256" key="2">
    <source>
        <dbReference type="ARBA" id="ARBA00008791"/>
    </source>
</evidence>
<dbReference type="InterPro" id="IPR006016">
    <property type="entry name" value="UspA"/>
</dbReference>
<reference evidence="8 9" key="1">
    <citation type="submission" date="2010-01" db="EMBL/GenBank/DDBJ databases">
        <authorList>
            <person name="Muzny D."/>
            <person name="Qin X."/>
            <person name="Deng J."/>
            <person name="Jiang H."/>
            <person name="Liu Y."/>
            <person name="Qu J."/>
            <person name="Song X.-Z."/>
            <person name="Zhang L."/>
            <person name="Thornton R."/>
            <person name="Coyle M."/>
            <person name="Francisco L."/>
            <person name="Jackson L."/>
            <person name="Javaid M."/>
            <person name="Korchina V."/>
            <person name="Kovar C."/>
            <person name="Mata R."/>
            <person name="Mathew T."/>
            <person name="Ngo R."/>
            <person name="Nguyen L."/>
            <person name="Nguyen N."/>
            <person name="Okwuonu G."/>
            <person name="Ongeri F."/>
            <person name="Pham C."/>
            <person name="Simmons D."/>
            <person name="Wilczek-Boney K."/>
            <person name="Hale W."/>
            <person name="Jakkamsetti A."/>
            <person name="Pham P."/>
            <person name="Ruth R."/>
            <person name="San Lucas F."/>
            <person name="Warren J."/>
            <person name="Zhang J."/>
            <person name="Zhao Z."/>
            <person name="Zhou C."/>
            <person name="Zhu D."/>
            <person name="Lee S."/>
            <person name="Bess C."/>
            <person name="Blankenburg K."/>
            <person name="Forbes L."/>
            <person name="Fu Q."/>
            <person name="Gubbala S."/>
            <person name="Hirani K."/>
            <person name="Jayaseelan J.C."/>
            <person name="Lara F."/>
            <person name="Munidasa M."/>
            <person name="Palculict T."/>
            <person name="Patil S."/>
            <person name="Pu L.-L."/>
            <person name="Saada N."/>
            <person name="Tang L."/>
            <person name="Weissenberger G."/>
            <person name="Zhu Y."/>
            <person name="Hemphill L."/>
            <person name="Shang Y."/>
            <person name="Youmans B."/>
            <person name="Ayvaz T."/>
            <person name="Ross M."/>
            <person name="Santibanez J."/>
            <person name="Aqrawi P."/>
            <person name="Gross S."/>
            <person name="Joshi V."/>
            <person name="Fowler G."/>
            <person name="Nazareth L."/>
            <person name="Reid J."/>
            <person name="Worley K."/>
            <person name="Petrosino J."/>
            <person name="Highlander S."/>
            <person name="Gibbs R."/>
        </authorList>
    </citation>
    <scope>NUCLEOTIDE SEQUENCE [LARGE SCALE GENOMIC DNA]</scope>
    <source>
        <strain evidence="8 9">DSM 4582</strain>
    </source>
</reference>
<dbReference type="Gene3D" id="3.40.50.620">
    <property type="entry name" value="HUPs"/>
    <property type="match status" value="1"/>
</dbReference>
<dbReference type="STRING" id="667129.HMPREF0758_4048"/>
<dbReference type="SUPFAM" id="SSF52402">
    <property type="entry name" value="Adenine nucleotide alpha hydrolases-like"/>
    <property type="match status" value="1"/>
</dbReference>
<dbReference type="Proteomes" id="UP000005723">
    <property type="component" value="Unassembled WGS sequence"/>
</dbReference>
<keyword evidence="9" id="KW-1185">Reference proteome</keyword>
<comment type="subcellular location">
    <subcellularLocation>
        <location evidence="1 6">Cytoplasm</location>
    </subcellularLocation>
</comment>
<dbReference type="EMBL" id="ADBY01000054">
    <property type="protein sequence ID" value="EFE94474.1"/>
    <property type="molecule type" value="Genomic_DNA"/>
</dbReference>
<dbReference type="AlphaFoldDB" id="D4E798"/>
<comment type="subunit">
    <text evidence="3">Homodimer.</text>
</comment>
<sequence>MRRAVIMAYQHIVVATDLSEDAEILLDKGAKLAGALNAKLSMIYIDVHHTGYYAELGVGAYNYTDHTFSERAKNILESFKKSSSYPVDEVIIGRGELTEELNNAAKEKGFDLIIFGHHHDIWSRLKSSTRQAINTLQVDLLVIPIED</sequence>
<protein>
    <recommendedName>
        <fullName evidence="6">Universal stress protein</fullName>
    </recommendedName>
</protein>
<organism evidence="8 9">
    <name type="scientific">Serratia odorifera DSM 4582</name>
    <dbReference type="NCBI Taxonomy" id="667129"/>
    <lineage>
        <taxon>Bacteria</taxon>
        <taxon>Pseudomonadati</taxon>
        <taxon>Pseudomonadota</taxon>
        <taxon>Gammaproteobacteria</taxon>
        <taxon>Enterobacterales</taxon>
        <taxon>Yersiniaceae</taxon>
        <taxon>Serratia</taxon>
    </lineage>
</organism>
<evidence type="ECO:0000256" key="4">
    <source>
        <dbReference type="ARBA" id="ARBA00022490"/>
    </source>
</evidence>
<evidence type="ECO:0000313" key="8">
    <source>
        <dbReference type="EMBL" id="EFE94474.1"/>
    </source>
</evidence>
<comment type="similarity">
    <text evidence="2 6">Belongs to the universal stress protein A family.</text>
</comment>
<comment type="function">
    <text evidence="5">Required for resistance to DNA-damaging agents.</text>
</comment>
<dbReference type="GO" id="GO:0005737">
    <property type="term" value="C:cytoplasm"/>
    <property type="evidence" value="ECO:0007669"/>
    <property type="project" value="UniProtKB-SubCell"/>
</dbReference>